<evidence type="ECO:0000313" key="1">
    <source>
        <dbReference type="EMBL" id="SVA67302.1"/>
    </source>
</evidence>
<sequence length="329" mass="37730">MSELDEFAEALMGQLSVEIDEEKVIAELAAKIKEDRNFTVEFDGVESVSQGLFPELVQKVNEYMGLEVSGKLSIEYLKLDEFKRLKGKKVFTENGRIFVDKLFDAVAKNDLKKISGLIKEDTAKFLVYSTYVKSYISKISTTYGDYLDSRIYLNRFILDDYPRIILYKQGSPYESKAESVKSGYFGAMKMTILEEIVHSVQSNLHRLNVEAVMQVNTINEELAKIILELDSKTVTELTEYLQLQLVPDEFQIAKKANLFFMLNPDNFITNVMGPDVMTYTHVEIDPKISELVPSLEEIYKKWLKPIQAQHAIFTTMEGMAEFVVQQILK</sequence>
<reference evidence="1" key="1">
    <citation type="submission" date="2018-05" db="EMBL/GenBank/DDBJ databases">
        <authorList>
            <person name="Lanie J.A."/>
            <person name="Ng W.-L."/>
            <person name="Kazmierczak K.M."/>
            <person name="Andrzejewski T.M."/>
            <person name="Davidsen T.M."/>
            <person name="Wayne K.J."/>
            <person name="Tettelin H."/>
            <person name="Glass J.I."/>
            <person name="Rusch D."/>
            <person name="Podicherti R."/>
            <person name="Tsui H.-C.T."/>
            <person name="Winkler M.E."/>
        </authorList>
    </citation>
    <scope>NUCLEOTIDE SEQUENCE</scope>
</reference>
<proteinExistence type="predicted"/>
<name>A0A381XS29_9ZZZZ</name>
<dbReference type="AlphaFoldDB" id="A0A381XS29"/>
<gene>
    <name evidence="1" type="ORF">METZ01_LOCUS120156</name>
</gene>
<feature type="non-terminal residue" evidence="1">
    <location>
        <position position="329"/>
    </location>
</feature>
<dbReference type="EMBL" id="UINC01016097">
    <property type="protein sequence ID" value="SVA67302.1"/>
    <property type="molecule type" value="Genomic_DNA"/>
</dbReference>
<accession>A0A381XS29</accession>
<organism evidence="1">
    <name type="scientific">marine metagenome</name>
    <dbReference type="NCBI Taxonomy" id="408172"/>
    <lineage>
        <taxon>unclassified sequences</taxon>
        <taxon>metagenomes</taxon>
        <taxon>ecological metagenomes</taxon>
    </lineage>
</organism>
<protein>
    <submittedName>
        <fullName evidence="1">Uncharacterized protein</fullName>
    </submittedName>
</protein>